<accession>T1BIW1</accession>
<sequence length="101" mass="10846">MDLVSMPTLERSTTLILPLNPTIGATIQNIGSADFGAGGNIPEIINAGVGIDPDIGFGRLLFDIDYDDVGNYLYYTGDSLWLHTHMGIQYQFPAILTLSAG</sequence>
<reference evidence="1" key="1">
    <citation type="submission" date="2013-08" db="EMBL/GenBank/DDBJ databases">
        <authorList>
            <person name="Mendez C."/>
            <person name="Richter M."/>
            <person name="Ferrer M."/>
            <person name="Sanchez J."/>
        </authorList>
    </citation>
    <scope>NUCLEOTIDE SEQUENCE</scope>
</reference>
<reference evidence="1" key="2">
    <citation type="journal article" date="2014" name="ISME J.">
        <title>Microbial stratification in low pH oxic and suboxic macroscopic growths along an acid mine drainage.</title>
        <authorList>
            <person name="Mendez-Garcia C."/>
            <person name="Mesa V."/>
            <person name="Sprenger R.R."/>
            <person name="Richter M."/>
            <person name="Diez M.S."/>
            <person name="Solano J."/>
            <person name="Bargiela R."/>
            <person name="Golyshina O.V."/>
            <person name="Manteca A."/>
            <person name="Ramos J.L."/>
            <person name="Gallego J.R."/>
            <person name="Llorente I."/>
            <person name="Martins Dos Santos V.A."/>
            <person name="Jensen O.N."/>
            <person name="Pelaez A.I."/>
            <person name="Sanchez J."/>
            <person name="Ferrer M."/>
        </authorList>
    </citation>
    <scope>NUCLEOTIDE SEQUENCE</scope>
</reference>
<dbReference type="EMBL" id="AUZX01009093">
    <property type="protein sequence ID" value="EQD53064.1"/>
    <property type="molecule type" value="Genomic_DNA"/>
</dbReference>
<name>T1BIW1_9ZZZZ</name>
<feature type="non-terminal residue" evidence="1">
    <location>
        <position position="101"/>
    </location>
</feature>
<dbReference type="AlphaFoldDB" id="T1BIW1"/>
<comment type="caution">
    <text evidence="1">The sequence shown here is derived from an EMBL/GenBank/DDBJ whole genome shotgun (WGS) entry which is preliminary data.</text>
</comment>
<protein>
    <submittedName>
        <fullName evidence="1">Uncharacterized protein</fullName>
    </submittedName>
</protein>
<gene>
    <name evidence="1" type="ORF">B1A_12508</name>
</gene>
<evidence type="ECO:0000313" key="1">
    <source>
        <dbReference type="EMBL" id="EQD53064.1"/>
    </source>
</evidence>
<organism evidence="1">
    <name type="scientific">mine drainage metagenome</name>
    <dbReference type="NCBI Taxonomy" id="410659"/>
    <lineage>
        <taxon>unclassified sequences</taxon>
        <taxon>metagenomes</taxon>
        <taxon>ecological metagenomes</taxon>
    </lineage>
</organism>
<proteinExistence type="predicted"/>